<proteinExistence type="predicted"/>
<accession>A0A4D6L4G3</accession>
<feature type="region of interest" description="Disordered" evidence="1">
    <location>
        <begin position="15"/>
        <end position="34"/>
    </location>
</feature>
<keyword evidence="3" id="KW-1185">Reference proteome</keyword>
<evidence type="ECO:0000256" key="1">
    <source>
        <dbReference type="SAM" id="MobiDB-lite"/>
    </source>
</evidence>
<feature type="compositionally biased region" description="Basic and acidic residues" evidence="1">
    <location>
        <begin position="21"/>
        <end position="30"/>
    </location>
</feature>
<organism evidence="2 3">
    <name type="scientific">Vigna unguiculata</name>
    <name type="common">Cowpea</name>
    <dbReference type="NCBI Taxonomy" id="3917"/>
    <lineage>
        <taxon>Eukaryota</taxon>
        <taxon>Viridiplantae</taxon>
        <taxon>Streptophyta</taxon>
        <taxon>Embryophyta</taxon>
        <taxon>Tracheophyta</taxon>
        <taxon>Spermatophyta</taxon>
        <taxon>Magnoliopsida</taxon>
        <taxon>eudicotyledons</taxon>
        <taxon>Gunneridae</taxon>
        <taxon>Pentapetalae</taxon>
        <taxon>rosids</taxon>
        <taxon>fabids</taxon>
        <taxon>Fabales</taxon>
        <taxon>Fabaceae</taxon>
        <taxon>Papilionoideae</taxon>
        <taxon>50 kb inversion clade</taxon>
        <taxon>NPAAA clade</taxon>
        <taxon>indigoferoid/millettioid clade</taxon>
        <taxon>Phaseoleae</taxon>
        <taxon>Vigna</taxon>
    </lineage>
</organism>
<dbReference type="AlphaFoldDB" id="A0A4D6L4G3"/>
<protein>
    <submittedName>
        <fullName evidence="2">Uncharacterized protein</fullName>
    </submittedName>
</protein>
<reference evidence="2 3" key="1">
    <citation type="submission" date="2019-04" db="EMBL/GenBank/DDBJ databases">
        <title>An improved genome assembly and genetic linkage map for asparagus bean, Vigna unguiculata ssp. sesquipedialis.</title>
        <authorList>
            <person name="Xia Q."/>
            <person name="Zhang R."/>
            <person name="Dong Y."/>
        </authorList>
    </citation>
    <scope>NUCLEOTIDE SEQUENCE [LARGE SCALE GENOMIC DNA]</scope>
    <source>
        <tissue evidence="2">Leaf</tissue>
    </source>
</reference>
<name>A0A4D6L4G3_VIGUN</name>
<feature type="region of interest" description="Disordered" evidence="1">
    <location>
        <begin position="269"/>
        <end position="288"/>
    </location>
</feature>
<dbReference type="EMBL" id="CP039346">
    <property type="protein sequence ID" value="QCD83314.1"/>
    <property type="molecule type" value="Genomic_DNA"/>
</dbReference>
<sequence>MAAAGETVARPVNLAQASHSRLGETNRDSPKPALDSWGADDMWYEFKCDAYEELIPGVACNSLGPLGETSRVALQWSGRNPTAPVSGCPWWCPICITRVRTNPVFFHCSAVPPVLQVHHSSGCAPRSHVEVRLAFFQVREVRVSVFVSFWLVLGLVADCETVARPVNLAQASHSRLGETNRDSPKPALDSWGADDMWYEFKCDAYEELIPGVACNSLGPLGETSRVALQWSGRNPTAPVSGCPWWCPICITSSGVSSSGGSSLGVSRGIHHKYGRGSRGQQGNGDSAA</sequence>
<evidence type="ECO:0000313" key="2">
    <source>
        <dbReference type="EMBL" id="QCD83314.1"/>
    </source>
</evidence>
<dbReference type="Proteomes" id="UP000501690">
    <property type="component" value="Linkage Group LG2"/>
</dbReference>
<evidence type="ECO:0000313" key="3">
    <source>
        <dbReference type="Proteomes" id="UP000501690"/>
    </source>
</evidence>
<gene>
    <name evidence="2" type="ORF">DEO72_LG2g3658</name>
</gene>